<dbReference type="InterPro" id="IPR041232">
    <property type="entry name" value="NPL"/>
</dbReference>
<dbReference type="PROSITE" id="PS50157">
    <property type="entry name" value="ZINC_FINGER_C2H2_2"/>
    <property type="match status" value="1"/>
</dbReference>
<keyword evidence="9" id="KW-0863">Zinc-finger</keyword>
<dbReference type="GO" id="GO:0016787">
    <property type="term" value="F:hydrolase activity"/>
    <property type="evidence" value="ECO:0007669"/>
    <property type="project" value="UniProtKB-KW"/>
</dbReference>
<name>A0A835R802_VANPL</name>
<dbReference type="PROSITE" id="PS00028">
    <property type="entry name" value="ZINC_FINGER_C2H2_1"/>
    <property type="match status" value="1"/>
</dbReference>
<comment type="subcellular location">
    <subcellularLocation>
        <location evidence="1">Nucleus</location>
        <location evidence="1">Nucleolus</location>
    </subcellularLocation>
</comment>
<keyword evidence="9" id="KW-0479">Metal-binding</keyword>
<feature type="compositionally biased region" description="Acidic residues" evidence="10">
    <location>
        <begin position="148"/>
        <end position="184"/>
    </location>
</feature>
<dbReference type="GO" id="GO:0008270">
    <property type="term" value="F:zinc ion binding"/>
    <property type="evidence" value="ECO:0007669"/>
    <property type="project" value="UniProtKB-KW"/>
</dbReference>
<keyword evidence="3" id="KW-0678">Repressor</keyword>
<accession>A0A835R802</accession>
<feature type="domain" description="C2H2-type" evidence="11">
    <location>
        <begin position="252"/>
        <end position="280"/>
    </location>
</feature>
<dbReference type="GO" id="GO:0005730">
    <property type="term" value="C:nucleolus"/>
    <property type="evidence" value="ECO:0007669"/>
    <property type="project" value="UniProtKB-SubCell"/>
</dbReference>
<comment type="similarity">
    <text evidence="2">Belongs to the histone deacetylase HD2 family.</text>
</comment>
<keyword evidence="9" id="KW-0862">Zinc</keyword>
<evidence type="ECO:0000313" key="13">
    <source>
        <dbReference type="Proteomes" id="UP000639772"/>
    </source>
</evidence>
<keyword evidence="4" id="KW-0378">Hydrolase</keyword>
<dbReference type="EMBL" id="JADCNM010000004">
    <property type="protein sequence ID" value="KAG0487446.1"/>
    <property type="molecule type" value="Genomic_DNA"/>
</dbReference>
<sequence>MEFWGIEVKPGQTVKCGPGDERILHLSQASLGESKKEKSNESVPIFVNVNGQKLVLGTLSSEKCAQIQYDLVFEKEFELSHDSGSEDFGIEEKLNGKPFKKEPAKPSTEKAASGKDDNVPGDLKTKLEKPGKEPVIADKKVEKKAGDDSDDDDDSDEGSDDEDMVEAEGDSSEEDDEESSDEETPEKVESGKKRKADTASVTPAPEKKAKLLTPAGIKKTAVDGKKSGHIATPHPAKQGGKPKQSPKSGGSVTCKSCNRNFNSDKALEFHTKAKHGAAAK</sequence>
<dbReference type="Gene3D" id="2.60.120.340">
    <property type="entry name" value="Nucleoplasmin core domain"/>
    <property type="match status" value="1"/>
</dbReference>
<keyword evidence="7" id="KW-0804">Transcription</keyword>
<feature type="compositionally biased region" description="Basic and acidic residues" evidence="10">
    <location>
        <begin position="80"/>
        <end position="147"/>
    </location>
</feature>
<evidence type="ECO:0000256" key="9">
    <source>
        <dbReference type="PROSITE-ProRule" id="PRU00042"/>
    </source>
</evidence>
<keyword evidence="6" id="KW-0805">Transcription regulation</keyword>
<evidence type="ECO:0000256" key="8">
    <source>
        <dbReference type="ARBA" id="ARBA00023242"/>
    </source>
</evidence>
<dbReference type="OrthoDB" id="2019803at2759"/>
<evidence type="ECO:0000256" key="1">
    <source>
        <dbReference type="ARBA" id="ARBA00004604"/>
    </source>
</evidence>
<protein>
    <recommendedName>
        <fullName evidence="11">C2H2-type domain-containing protein</fullName>
    </recommendedName>
</protein>
<evidence type="ECO:0000256" key="5">
    <source>
        <dbReference type="ARBA" id="ARBA00022853"/>
    </source>
</evidence>
<evidence type="ECO:0000256" key="2">
    <source>
        <dbReference type="ARBA" id="ARBA00006673"/>
    </source>
</evidence>
<evidence type="ECO:0000256" key="3">
    <source>
        <dbReference type="ARBA" id="ARBA00022491"/>
    </source>
</evidence>
<dbReference type="Pfam" id="PF17800">
    <property type="entry name" value="NPL"/>
    <property type="match status" value="1"/>
</dbReference>
<dbReference type="AlphaFoldDB" id="A0A835R802"/>
<keyword evidence="8" id="KW-0539">Nucleus</keyword>
<proteinExistence type="inferred from homology"/>
<evidence type="ECO:0000256" key="4">
    <source>
        <dbReference type="ARBA" id="ARBA00022801"/>
    </source>
</evidence>
<gene>
    <name evidence="12" type="ORF">HPP92_009541</name>
</gene>
<dbReference type="GO" id="GO:0006325">
    <property type="term" value="P:chromatin organization"/>
    <property type="evidence" value="ECO:0007669"/>
    <property type="project" value="UniProtKB-KW"/>
</dbReference>
<dbReference type="Proteomes" id="UP000639772">
    <property type="component" value="Unassembled WGS sequence"/>
</dbReference>
<evidence type="ECO:0000256" key="7">
    <source>
        <dbReference type="ARBA" id="ARBA00023163"/>
    </source>
</evidence>
<reference evidence="12 13" key="1">
    <citation type="journal article" date="2020" name="Nat. Food">
        <title>A phased Vanilla planifolia genome enables genetic improvement of flavour and production.</title>
        <authorList>
            <person name="Hasing T."/>
            <person name="Tang H."/>
            <person name="Brym M."/>
            <person name="Khazi F."/>
            <person name="Huang T."/>
            <person name="Chambers A.H."/>
        </authorList>
    </citation>
    <scope>NUCLEOTIDE SEQUENCE [LARGE SCALE GENOMIC DNA]</scope>
    <source>
        <tissue evidence="12">Leaf</tissue>
    </source>
</reference>
<evidence type="ECO:0000256" key="10">
    <source>
        <dbReference type="SAM" id="MobiDB-lite"/>
    </source>
</evidence>
<evidence type="ECO:0000313" key="12">
    <source>
        <dbReference type="EMBL" id="KAG0487446.1"/>
    </source>
</evidence>
<evidence type="ECO:0000259" key="11">
    <source>
        <dbReference type="PROSITE" id="PS50157"/>
    </source>
</evidence>
<evidence type="ECO:0000256" key="6">
    <source>
        <dbReference type="ARBA" id="ARBA00023015"/>
    </source>
</evidence>
<comment type="caution">
    <text evidence="12">The sequence shown here is derived from an EMBL/GenBank/DDBJ whole genome shotgun (WGS) entry which is preliminary data.</text>
</comment>
<dbReference type="FunFam" id="2.60.120.340:FF:000004">
    <property type="entry name" value="Histone deacetylase HDT1"/>
    <property type="match status" value="1"/>
</dbReference>
<keyword evidence="5" id="KW-0156">Chromatin regulator</keyword>
<dbReference type="InterPro" id="IPR013087">
    <property type="entry name" value="Znf_C2H2_type"/>
</dbReference>
<feature type="compositionally biased region" description="Polar residues" evidence="10">
    <location>
        <begin position="253"/>
        <end position="263"/>
    </location>
</feature>
<feature type="compositionally biased region" description="Low complexity" evidence="10">
    <location>
        <begin position="237"/>
        <end position="251"/>
    </location>
</feature>
<organism evidence="12 13">
    <name type="scientific">Vanilla planifolia</name>
    <name type="common">Vanilla</name>
    <dbReference type="NCBI Taxonomy" id="51239"/>
    <lineage>
        <taxon>Eukaryota</taxon>
        <taxon>Viridiplantae</taxon>
        <taxon>Streptophyta</taxon>
        <taxon>Embryophyta</taxon>
        <taxon>Tracheophyta</taxon>
        <taxon>Spermatophyta</taxon>
        <taxon>Magnoliopsida</taxon>
        <taxon>Liliopsida</taxon>
        <taxon>Asparagales</taxon>
        <taxon>Orchidaceae</taxon>
        <taxon>Vanilloideae</taxon>
        <taxon>Vanilleae</taxon>
        <taxon>Vanilla</taxon>
    </lineage>
</organism>
<feature type="region of interest" description="Disordered" evidence="10">
    <location>
        <begin position="80"/>
        <end position="280"/>
    </location>
</feature>